<protein>
    <submittedName>
        <fullName evidence="4">Uncharacterized protein</fullName>
    </submittedName>
</protein>
<name>A0A834Y5P0_TETSI</name>
<dbReference type="InterPro" id="IPR036852">
    <property type="entry name" value="Peptidase_S8/S53_dom_sf"/>
</dbReference>
<dbReference type="Gene3D" id="3.40.50.200">
    <property type="entry name" value="Peptidase S8/S53 domain"/>
    <property type="match status" value="1"/>
</dbReference>
<dbReference type="OrthoDB" id="671439at2759"/>
<accession>A0A834Y5P0</accession>
<proteinExistence type="inferred from homology"/>
<evidence type="ECO:0000256" key="1">
    <source>
        <dbReference type="ARBA" id="ARBA00009861"/>
    </source>
</evidence>
<keyword evidence="5" id="KW-1185">Reference proteome</keyword>
<comment type="caution">
    <text evidence="4">The sequence shown here is derived from an EMBL/GenBank/DDBJ whole genome shotgun (WGS) entry which is preliminary data.</text>
</comment>
<dbReference type="InterPro" id="IPR023213">
    <property type="entry name" value="CAT-like_dom_sf"/>
</dbReference>
<organism evidence="4 5">
    <name type="scientific">Tetracentron sinense</name>
    <name type="common">Spur-leaf</name>
    <dbReference type="NCBI Taxonomy" id="13715"/>
    <lineage>
        <taxon>Eukaryota</taxon>
        <taxon>Viridiplantae</taxon>
        <taxon>Streptophyta</taxon>
        <taxon>Embryophyta</taxon>
        <taxon>Tracheophyta</taxon>
        <taxon>Spermatophyta</taxon>
        <taxon>Magnoliopsida</taxon>
        <taxon>Trochodendrales</taxon>
        <taxon>Trochodendraceae</taxon>
        <taxon>Tetracentron</taxon>
    </lineage>
</organism>
<keyword evidence="2" id="KW-0808">Transferase</keyword>
<dbReference type="PANTHER" id="PTHR31642:SF11">
    <property type="entry name" value="SHIKIMATE O-HYDROXYCINNAMOYLTRANSFERASE"/>
    <property type="match status" value="1"/>
</dbReference>
<evidence type="ECO:0000313" key="4">
    <source>
        <dbReference type="EMBL" id="KAF8369822.1"/>
    </source>
</evidence>
<dbReference type="FunFam" id="3.30.559.10:FF:000015">
    <property type="entry name" value="Spermidine hydroxycinnamoyl transferase"/>
    <property type="match status" value="1"/>
</dbReference>
<evidence type="ECO:0000256" key="3">
    <source>
        <dbReference type="ARBA" id="ARBA00023315"/>
    </source>
</evidence>
<dbReference type="GO" id="GO:0006508">
    <property type="term" value="P:proteolysis"/>
    <property type="evidence" value="ECO:0007669"/>
    <property type="project" value="InterPro"/>
</dbReference>
<dbReference type="OMA" id="YDTIAEN"/>
<dbReference type="GO" id="GO:0016747">
    <property type="term" value="F:acyltransferase activity, transferring groups other than amino-acyl groups"/>
    <property type="evidence" value="ECO:0007669"/>
    <property type="project" value="UniProtKB-ARBA"/>
</dbReference>
<dbReference type="PANTHER" id="PTHR31642">
    <property type="entry name" value="TRICHOTHECENE 3-O-ACETYLTRANSFERASE"/>
    <property type="match status" value="1"/>
</dbReference>
<comment type="similarity">
    <text evidence="1">Belongs to the plant acyltransferase family.</text>
</comment>
<dbReference type="InterPro" id="IPR050317">
    <property type="entry name" value="Plant_Fungal_Acyltransferase"/>
</dbReference>
<dbReference type="FunFam" id="3.30.559.10:FF:000008">
    <property type="entry name" value="Tryptamine hydroxycinnamoyl transferase"/>
    <property type="match status" value="1"/>
</dbReference>
<dbReference type="AlphaFoldDB" id="A0A834Y5P0"/>
<keyword evidence="3" id="KW-0012">Acyltransferase</keyword>
<dbReference type="GO" id="GO:0004252">
    <property type="term" value="F:serine-type endopeptidase activity"/>
    <property type="evidence" value="ECO:0007669"/>
    <property type="project" value="InterPro"/>
</dbReference>
<dbReference type="Gene3D" id="3.30.559.10">
    <property type="entry name" value="Chloramphenicol acetyltransferase-like domain"/>
    <property type="match status" value="2"/>
</dbReference>
<dbReference type="Proteomes" id="UP000655225">
    <property type="component" value="Unassembled WGS sequence"/>
</dbReference>
<sequence length="515" mass="56929">MVKVIESCMVVPNAETPKHGIWVSNLDILAPRKHTPTVYFYRPNGGLSFFSPETLKSALAKILVLFYPFAGRLGVDQNGRIEINCNGDGALFAKAEAESTIDEFGDFTPSMKTRELLIPQVDPSEGDSPCPLLLLQVTFFKCGGVCLGIGVHHTLSDGAASLQFINSWSDTARGLNVTLPPFLDRTLLRARSSPNILFDHTEYKPNPNPLAQQRQPFTSILLTLSSHQLQLLKTISNNSNISHTYTTYEIVAAHVWRCACKARELGDVQETRVYITADGRNRLQPPLPAGYIGNAIFTSSAVSMAGDVMAKPITYAANKIRKSITRLNDEYLRSSLDFLEIEKEKLGRLGRGSGTFPCTDLSIVSWTRLPIYEADFGWGRPVFMGPASFFYGGLAYIMPSPGNDGGLSLAISLEMEHISHFRKLFYHLEMDENFSNEGMGPIPSRWIGFWQNNTRVGVRCNKRLIGARYFNKGYEVKSLAVLGEFFSIARDLNAHGSMAPSLCKPSASVLAQGRV</sequence>
<reference evidence="4 5" key="1">
    <citation type="submission" date="2020-04" db="EMBL/GenBank/DDBJ databases">
        <title>Plant Genome Project.</title>
        <authorList>
            <person name="Zhang R.-G."/>
        </authorList>
    </citation>
    <scope>NUCLEOTIDE SEQUENCE [LARGE SCALE GENOMIC DNA]</scope>
    <source>
        <strain evidence="4">YNK0</strain>
        <tissue evidence="4">Leaf</tissue>
    </source>
</reference>
<gene>
    <name evidence="4" type="ORF">HHK36_032157</name>
</gene>
<evidence type="ECO:0000256" key="2">
    <source>
        <dbReference type="ARBA" id="ARBA00022679"/>
    </source>
</evidence>
<evidence type="ECO:0000313" key="5">
    <source>
        <dbReference type="Proteomes" id="UP000655225"/>
    </source>
</evidence>
<dbReference type="EMBL" id="JABCRI010000486">
    <property type="protein sequence ID" value="KAF8369822.1"/>
    <property type="molecule type" value="Genomic_DNA"/>
</dbReference>
<dbReference type="Pfam" id="PF02458">
    <property type="entry name" value="Transferase"/>
    <property type="match status" value="1"/>
</dbReference>